<feature type="coiled-coil region" evidence="1">
    <location>
        <begin position="101"/>
        <end position="142"/>
    </location>
</feature>
<organism evidence="4 5">
    <name type="scientific">Rotaria sordida</name>
    <dbReference type="NCBI Taxonomy" id="392033"/>
    <lineage>
        <taxon>Eukaryota</taxon>
        <taxon>Metazoa</taxon>
        <taxon>Spiralia</taxon>
        <taxon>Gnathifera</taxon>
        <taxon>Rotifera</taxon>
        <taxon>Eurotatoria</taxon>
        <taxon>Bdelloidea</taxon>
        <taxon>Philodinida</taxon>
        <taxon>Philodinidae</taxon>
        <taxon>Rotaria</taxon>
    </lineage>
</organism>
<keyword evidence="2" id="KW-0472">Membrane</keyword>
<keyword evidence="2" id="KW-0812">Transmembrane</keyword>
<accession>A0A819KAR4</accession>
<evidence type="ECO:0000256" key="1">
    <source>
        <dbReference type="SAM" id="Coils"/>
    </source>
</evidence>
<evidence type="ECO:0000313" key="4">
    <source>
        <dbReference type="EMBL" id="CAF3946786.1"/>
    </source>
</evidence>
<reference evidence="4" key="1">
    <citation type="submission" date="2021-02" db="EMBL/GenBank/DDBJ databases">
        <authorList>
            <person name="Nowell W R."/>
        </authorList>
    </citation>
    <scope>NUCLEOTIDE SEQUENCE</scope>
</reference>
<dbReference type="EMBL" id="CAJNOT010002334">
    <property type="protein sequence ID" value="CAF1306788.1"/>
    <property type="molecule type" value="Genomic_DNA"/>
</dbReference>
<dbReference type="Proteomes" id="UP000663864">
    <property type="component" value="Unassembled WGS sequence"/>
</dbReference>
<evidence type="ECO:0000313" key="5">
    <source>
        <dbReference type="Proteomes" id="UP000663836"/>
    </source>
</evidence>
<evidence type="ECO:0000313" key="3">
    <source>
        <dbReference type="EMBL" id="CAF1306788.1"/>
    </source>
</evidence>
<feature type="transmembrane region" description="Helical" evidence="2">
    <location>
        <begin position="60"/>
        <end position="78"/>
    </location>
</feature>
<dbReference type="EMBL" id="CAJOBD010003418">
    <property type="protein sequence ID" value="CAF3946786.1"/>
    <property type="molecule type" value="Genomic_DNA"/>
</dbReference>
<dbReference type="Proteomes" id="UP000663836">
    <property type="component" value="Unassembled WGS sequence"/>
</dbReference>
<gene>
    <name evidence="4" type="ORF">JBS370_LOCUS23311</name>
    <name evidence="3" type="ORF">ZHD862_LOCUS28265</name>
</gene>
<protein>
    <submittedName>
        <fullName evidence="4">Uncharacterized protein</fullName>
    </submittedName>
</protein>
<keyword evidence="1" id="KW-0175">Coiled coil</keyword>
<proteinExistence type="predicted"/>
<comment type="caution">
    <text evidence="4">The sequence shown here is derived from an EMBL/GenBank/DDBJ whole genome shotgun (WGS) entry which is preliminary data.</text>
</comment>
<dbReference type="AlphaFoldDB" id="A0A819KAR4"/>
<keyword evidence="2" id="KW-1133">Transmembrane helix</keyword>
<name>A0A819KAR4_9BILA</name>
<evidence type="ECO:0000256" key="2">
    <source>
        <dbReference type="SAM" id="Phobius"/>
    </source>
</evidence>
<sequence>MKRQVDAGSVDIKALQTIINDHRTMINYLVNNSINATFVSDAISTHHTQKGPILSSWRDLVDLVFITILIGFIIYFLLCRTRFCPCTTCLSCFSKCLIPNMDEQQKQQQQLQQQLQQQQLLLKQLQEQLRQQEQGQRQQEITKSQSIHRKKQHFPSMPCISDDISHFQNGYFSD</sequence>